<keyword evidence="1" id="KW-0732">Signal</keyword>
<dbReference type="RefSeq" id="WP_126142723.1">
    <property type="nucleotide sequence ID" value="NZ_RXHU01000055.1"/>
</dbReference>
<dbReference type="Pfam" id="PF01547">
    <property type="entry name" value="SBP_bac_1"/>
    <property type="match status" value="1"/>
</dbReference>
<dbReference type="InterPro" id="IPR006059">
    <property type="entry name" value="SBP"/>
</dbReference>
<reference evidence="2 3" key="1">
    <citation type="submission" date="2018-12" db="EMBL/GenBank/DDBJ databases">
        <title>Bacillus ochoae sp. nov., Paenibacillus whitsoniae sp. nov., Paenibacillus spiritus sp. nov. Isolated from the Mars Exploration Rover during spacecraft assembly.</title>
        <authorList>
            <person name="Seuylemezian A."/>
            <person name="Vaishampayan P."/>
        </authorList>
    </citation>
    <scope>NUCLEOTIDE SEQUENCE [LARGE SCALE GENOMIC DNA]</scope>
    <source>
        <strain evidence="2 3">MER 54</strain>
    </source>
</reference>
<protein>
    <submittedName>
        <fullName evidence="2">Extracellular solute-binding protein</fullName>
    </submittedName>
</protein>
<accession>A0A3S0A2U1</accession>
<evidence type="ECO:0000313" key="3">
    <source>
        <dbReference type="Proteomes" id="UP000276128"/>
    </source>
</evidence>
<dbReference type="OrthoDB" id="2506821at2"/>
<keyword evidence="3" id="KW-1185">Reference proteome</keyword>
<dbReference type="Gene3D" id="3.40.190.10">
    <property type="entry name" value="Periplasmic binding protein-like II"/>
    <property type="match status" value="2"/>
</dbReference>
<feature type="chain" id="PRO_5039267874" evidence="1">
    <location>
        <begin position="27"/>
        <end position="546"/>
    </location>
</feature>
<dbReference type="PANTHER" id="PTHR43649:SF12">
    <property type="entry name" value="DIACETYLCHITOBIOSE BINDING PROTEIN DASA"/>
    <property type="match status" value="1"/>
</dbReference>
<name>A0A3S0A2U1_9BACL</name>
<proteinExistence type="predicted"/>
<organism evidence="2 3">
    <name type="scientific">Paenibacillus whitsoniae</name>
    <dbReference type="NCBI Taxonomy" id="2496558"/>
    <lineage>
        <taxon>Bacteria</taxon>
        <taxon>Bacillati</taxon>
        <taxon>Bacillota</taxon>
        <taxon>Bacilli</taxon>
        <taxon>Bacillales</taxon>
        <taxon>Paenibacillaceae</taxon>
        <taxon>Paenibacillus</taxon>
    </lineage>
</organism>
<gene>
    <name evidence="2" type="ORF">EJQ19_18490</name>
</gene>
<evidence type="ECO:0000256" key="1">
    <source>
        <dbReference type="SAM" id="SignalP"/>
    </source>
</evidence>
<dbReference type="EMBL" id="RXHU01000055">
    <property type="protein sequence ID" value="RTE08227.1"/>
    <property type="molecule type" value="Genomic_DNA"/>
</dbReference>
<dbReference type="AlphaFoldDB" id="A0A3S0A2U1"/>
<dbReference type="PANTHER" id="PTHR43649">
    <property type="entry name" value="ARABINOSE-BINDING PROTEIN-RELATED"/>
    <property type="match status" value="1"/>
</dbReference>
<evidence type="ECO:0000313" key="2">
    <source>
        <dbReference type="EMBL" id="RTE08227.1"/>
    </source>
</evidence>
<sequence>MFGQTSAPKMKVTLALGLSAVMAVGAAGCSQKEEGTKGKAEGKATITVSNYDRGNIPAAEGTVEDNRWTKWINEHSPVTAKFVPVDRAEAVKKLNVLFASGSAPDIVNDFDTGFRNSLYQQKQLMPLDDYLKYAPEYQKLLDKYPQLRKIGTKPDGKLYEIGKINEPHLQSVAFIRMDWLKKLKLEVPKTTEELLVVLKAFVEQDPDGNGKKDTYGTNMSYTSDGMVDSMFGSYGWKISSDDKIVRTWDNTLESLKFKKRLFEEGLIDKDYLADKNGAKAKQDYLNGKIGVYLPPAISNWFESTVTDVKTLRKVVPEAEIAPMAQPKSPMGQFVHHVVNPVQMTTVINAAAKDPKAAMEYINFMIKPENALILRKGIEGEHWKKGADGFPKVIDPAKNAKELDWAMDYTMFYSIPENPLLISTTAFDVNDPDQKAGLEMLKKADEFLLNPEAQYPALSHYEHMPTLPSDLVVINTNVDKEIKDIYTKGIIGGAKYTPEQAVADAKAAWERGGGKQIEEFMNTWYKENKGRAFLGKDILDLVRSQHK</sequence>
<comment type="caution">
    <text evidence="2">The sequence shown here is derived from an EMBL/GenBank/DDBJ whole genome shotgun (WGS) entry which is preliminary data.</text>
</comment>
<dbReference type="InterPro" id="IPR050490">
    <property type="entry name" value="Bact_solute-bd_prot1"/>
</dbReference>
<dbReference type="Proteomes" id="UP000276128">
    <property type="component" value="Unassembled WGS sequence"/>
</dbReference>
<dbReference type="SUPFAM" id="SSF53850">
    <property type="entry name" value="Periplasmic binding protein-like II"/>
    <property type="match status" value="1"/>
</dbReference>
<feature type="signal peptide" evidence="1">
    <location>
        <begin position="1"/>
        <end position="26"/>
    </location>
</feature>